<dbReference type="Proteomes" id="UP000067683">
    <property type="component" value="Chromosome"/>
</dbReference>
<dbReference type="AlphaFoldDB" id="A0A0U2YTA6"/>
<gene>
    <name evidence="1" type="ORF">AUC31_06145</name>
</gene>
<keyword evidence="2" id="KW-1185">Reference proteome</keyword>
<accession>A0A0U2YTA6</accession>
<reference evidence="1" key="1">
    <citation type="submission" date="2016-01" db="EMBL/GenBank/DDBJ databases">
        <title>Complete genome of Planococcus rifietoensis type strain M8.</title>
        <authorList>
            <person name="See-Too W.S."/>
        </authorList>
    </citation>
    <scope>NUCLEOTIDE SEQUENCE [LARGE SCALE GENOMIC DNA]</scope>
    <source>
        <strain evidence="1">M8</strain>
    </source>
</reference>
<evidence type="ECO:0000313" key="2">
    <source>
        <dbReference type="Proteomes" id="UP000067683"/>
    </source>
</evidence>
<proteinExistence type="predicted"/>
<dbReference type="EMBL" id="CP013659">
    <property type="protein sequence ID" value="ALS74830.1"/>
    <property type="molecule type" value="Genomic_DNA"/>
</dbReference>
<evidence type="ECO:0000313" key="1">
    <source>
        <dbReference type="EMBL" id="ALS74830.1"/>
    </source>
</evidence>
<protein>
    <submittedName>
        <fullName evidence="1">Uncharacterized protein</fullName>
    </submittedName>
</protein>
<organism evidence="1 2">
    <name type="scientific">Planococcus rifietoensis</name>
    <dbReference type="NCBI Taxonomy" id="200991"/>
    <lineage>
        <taxon>Bacteria</taxon>
        <taxon>Bacillati</taxon>
        <taxon>Bacillota</taxon>
        <taxon>Bacilli</taxon>
        <taxon>Bacillales</taxon>
        <taxon>Caryophanaceae</taxon>
        <taxon>Planococcus</taxon>
    </lineage>
</organism>
<name>A0A0U2YTA6_9BACL</name>
<dbReference type="KEGG" id="prt:AUC31_06145"/>
<sequence length="69" mass="7725">MQLARQDVALPAARAQSLTLKTSCSTLTKFELRKRMTSFIRLQDLRLVSLLRFAASLFPQESPASTSLI</sequence>